<dbReference type="CDD" id="cd12913">
    <property type="entry name" value="PDC1_MCP_like"/>
    <property type="match status" value="1"/>
</dbReference>
<evidence type="ECO:0000256" key="4">
    <source>
        <dbReference type="SAM" id="Phobius"/>
    </source>
</evidence>
<feature type="transmembrane region" description="Helical" evidence="4">
    <location>
        <begin position="329"/>
        <end position="349"/>
    </location>
</feature>
<protein>
    <recommendedName>
        <fullName evidence="9">Methyl-accepting chemotaxis protein</fullName>
    </recommendedName>
</protein>
<dbReference type="Pfam" id="PF00672">
    <property type="entry name" value="HAMP"/>
    <property type="match status" value="1"/>
</dbReference>
<dbReference type="CDD" id="cd11386">
    <property type="entry name" value="MCP_signal"/>
    <property type="match status" value="1"/>
</dbReference>
<keyword evidence="4" id="KW-1133">Transmembrane helix</keyword>
<dbReference type="PANTHER" id="PTHR43531">
    <property type="entry name" value="PROTEIN ICFG"/>
    <property type="match status" value="1"/>
</dbReference>
<keyword evidence="4" id="KW-0812">Transmembrane</keyword>
<dbReference type="PROSITE" id="PS50111">
    <property type="entry name" value="CHEMOTAXIS_TRANSDUC_2"/>
    <property type="match status" value="1"/>
</dbReference>
<feature type="domain" description="HAMP" evidence="6">
    <location>
        <begin position="353"/>
        <end position="407"/>
    </location>
</feature>
<dbReference type="Pfam" id="PF22673">
    <property type="entry name" value="MCP-like_PDC_1"/>
    <property type="match status" value="1"/>
</dbReference>
<feature type="domain" description="Methyl-accepting transducer" evidence="5">
    <location>
        <begin position="419"/>
        <end position="641"/>
    </location>
</feature>
<sequence length="670" mass="74007">MFQFSSIKNRIATFVGLCFLLLIVLIVTIFTIEIRQEAREIAFLELNSQAEKEAATVQQNINQAFNSARTISQQLRMITAGNGKLKLSREEVRIMLRGILLEERSYLGIYTAWEPNSFDGNDQSYENQTTTGHDATGRFIPYINRFGGQIAVEALVGYEDKTKDEYGARVGDYYLLAKETKEEQVLDPYEYKVQGKNTLLTSLVSPIVVNGKYYGMAGVDIGLDFLQKSLDVANLYEHEGKLVLISQGGVLVAVSGQGELQGKRLEAFEADAEQRKIILDWTQAGKTGQLIKDGVLSTFNPIYLGKAKTPWMLMIQVPEETVMREANRVILKILAISLFFGVIAMLVLWKISASIAKPIQNTALILKDIADGEGDLTKKIELDRKDELAEMAKWFNIFIDQIRDVIVETQNTISTLSSSSEELFSTATEMQKTTADIAMDNERESTALAETSSAIQEIASNLQSSRLYMDEISKVAGEAEEKAELGIETAEEANKAMKAIENSSGKIEGIVGVITEIANQTNLLSLNAAIEAAKAGEFGKGFSVVAEEVRNLADRSSHSVVEIRQLIDQSSESVRTGSAVLKQTNSVLREIIEKVQQVSRQIVEISSSTSEQDLGMQEIAKATDEILQISENNSAGTNELSVSTDQMVITIKELSQMSDQLSDQISKFKT</sequence>
<dbReference type="CDD" id="cd06225">
    <property type="entry name" value="HAMP"/>
    <property type="match status" value="1"/>
</dbReference>
<dbReference type="Pfam" id="PF00015">
    <property type="entry name" value="MCPsignal"/>
    <property type="match status" value="1"/>
</dbReference>
<evidence type="ECO:0000259" key="6">
    <source>
        <dbReference type="PROSITE" id="PS50885"/>
    </source>
</evidence>
<evidence type="ECO:0000313" key="7">
    <source>
        <dbReference type="EMBL" id="PCI27069.1"/>
    </source>
</evidence>
<evidence type="ECO:0008006" key="9">
    <source>
        <dbReference type="Google" id="ProtNLM"/>
    </source>
</evidence>
<keyword evidence="1" id="KW-0145">Chemotaxis</keyword>
<dbReference type="SMART" id="SM00304">
    <property type="entry name" value="HAMP"/>
    <property type="match status" value="1"/>
</dbReference>
<dbReference type="InterPro" id="IPR004089">
    <property type="entry name" value="MCPsignal_dom"/>
</dbReference>
<dbReference type="Proteomes" id="UP000218113">
    <property type="component" value="Unassembled WGS sequence"/>
</dbReference>
<dbReference type="PROSITE" id="PS50885">
    <property type="entry name" value="HAMP"/>
    <property type="match status" value="1"/>
</dbReference>
<dbReference type="Gene3D" id="3.30.450.20">
    <property type="entry name" value="PAS domain"/>
    <property type="match status" value="2"/>
</dbReference>
<feature type="transmembrane region" description="Helical" evidence="4">
    <location>
        <begin position="12"/>
        <end position="32"/>
    </location>
</feature>
<gene>
    <name evidence="7" type="ORF">COB67_09455</name>
</gene>
<name>A0A2A4T1B5_9DELT</name>
<evidence type="ECO:0000259" key="5">
    <source>
        <dbReference type="PROSITE" id="PS50111"/>
    </source>
</evidence>
<dbReference type="SUPFAM" id="SSF58104">
    <property type="entry name" value="Methyl-accepting chemotaxis protein (MCP) signaling domain"/>
    <property type="match status" value="1"/>
</dbReference>
<reference evidence="8" key="1">
    <citation type="submission" date="2017-08" db="EMBL/GenBank/DDBJ databases">
        <title>A dynamic microbial community with high functional redundancy inhabits the cold, oxic subseafloor aquifer.</title>
        <authorList>
            <person name="Tully B.J."/>
            <person name="Wheat C.G."/>
            <person name="Glazer B.T."/>
            <person name="Huber J.A."/>
        </authorList>
    </citation>
    <scope>NUCLEOTIDE SEQUENCE [LARGE SCALE GENOMIC DNA]</scope>
</reference>
<keyword evidence="4" id="KW-0472">Membrane</keyword>
<organism evidence="7 8">
    <name type="scientific">SAR324 cluster bacterium</name>
    <dbReference type="NCBI Taxonomy" id="2024889"/>
    <lineage>
        <taxon>Bacteria</taxon>
        <taxon>Deltaproteobacteria</taxon>
        <taxon>SAR324 cluster</taxon>
    </lineage>
</organism>
<dbReference type="EMBL" id="NVSR01000077">
    <property type="protein sequence ID" value="PCI27069.1"/>
    <property type="molecule type" value="Genomic_DNA"/>
</dbReference>
<dbReference type="Gene3D" id="1.10.287.950">
    <property type="entry name" value="Methyl-accepting chemotaxis protein"/>
    <property type="match status" value="1"/>
</dbReference>
<proteinExistence type="inferred from homology"/>
<evidence type="ECO:0000313" key="8">
    <source>
        <dbReference type="Proteomes" id="UP000218113"/>
    </source>
</evidence>
<comment type="caution">
    <text evidence="7">The sequence shown here is derived from an EMBL/GenBank/DDBJ whole genome shotgun (WGS) entry which is preliminary data.</text>
</comment>
<dbReference type="GO" id="GO:0007165">
    <property type="term" value="P:signal transduction"/>
    <property type="evidence" value="ECO:0007669"/>
    <property type="project" value="UniProtKB-KW"/>
</dbReference>
<evidence type="ECO:0000256" key="1">
    <source>
        <dbReference type="ARBA" id="ARBA00022500"/>
    </source>
</evidence>
<dbReference type="AlphaFoldDB" id="A0A2A4T1B5"/>
<comment type="similarity">
    <text evidence="2">Belongs to the methyl-accepting chemotaxis (MCP) protein family.</text>
</comment>
<dbReference type="SMART" id="SM00283">
    <property type="entry name" value="MA"/>
    <property type="match status" value="1"/>
</dbReference>
<dbReference type="GO" id="GO:0005886">
    <property type="term" value="C:plasma membrane"/>
    <property type="evidence" value="ECO:0007669"/>
    <property type="project" value="TreeGrafter"/>
</dbReference>
<evidence type="ECO:0000256" key="2">
    <source>
        <dbReference type="ARBA" id="ARBA00029447"/>
    </source>
</evidence>
<dbReference type="GO" id="GO:0004888">
    <property type="term" value="F:transmembrane signaling receptor activity"/>
    <property type="evidence" value="ECO:0007669"/>
    <property type="project" value="TreeGrafter"/>
</dbReference>
<dbReference type="GO" id="GO:0006935">
    <property type="term" value="P:chemotaxis"/>
    <property type="evidence" value="ECO:0007669"/>
    <property type="project" value="UniProtKB-KW"/>
</dbReference>
<dbReference type="PANTHER" id="PTHR43531:SF11">
    <property type="entry name" value="METHYL-ACCEPTING CHEMOTAXIS PROTEIN 3"/>
    <property type="match status" value="1"/>
</dbReference>
<keyword evidence="3" id="KW-0807">Transducer</keyword>
<accession>A0A2A4T1B5</accession>
<evidence type="ECO:0000256" key="3">
    <source>
        <dbReference type="PROSITE-ProRule" id="PRU00284"/>
    </source>
</evidence>
<dbReference type="InterPro" id="IPR051310">
    <property type="entry name" value="MCP_chemotaxis"/>
</dbReference>
<dbReference type="InterPro" id="IPR003660">
    <property type="entry name" value="HAMP_dom"/>
</dbReference>